<evidence type="ECO:0000313" key="2">
    <source>
        <dbReference type="Proteomes" id="UP000335636"/>
    </source>
</evidence>
<dbReference type="Proteomes" id="UP000335636">
    <property type="component" value="Unassembled WGS sequence"/>
</dbReference>
<protein>
    <submittedName>
        <fullName evidence="1">Uncharacterized protein</fullName>
    </submittedName>
</protein>
<evidence type="ECO:0000313" key="1">
    <source>
        <dbReference type="EMBL" id="VTJ78871.1"/>
    </source>
</evidence>
<name>A0A5E4CD64_MARMO</name>
<keyword evidence="2" id="KW-1185">Reference proteome</keyword>
<reference evidence="1" key="1">
    <citation type="submission" date="2019-04" db="EMBL/GenBank/DDBJ databases">
        <authorList>
            <person name="Alioto T."/>
            <person name="Alioto T."/>
        </authorList>
    </citation>
    <scope>NUCLEOTIDE SEQUENCE [LARGE SCALE GENOMIC DNA]</scope>
</reference>
<dbReference type="EMBL" id="CABDUW010001128">
    <property type="protein sequence ID" value="VTJ78871.1"/>
    <property type="molecule type" value="Genomic_DNA"/>
</dbReference>
<gene>
    <name evidence="1" type="ORF">MONAX_5E030258</name>
</gene>
<organism evidence="1 2">
    <name type="scientific">Marmota monax</name>
    <name type="common">Woodchuck</name>
    <dbReference type="NCBI Taxonomy" id="9995"/>
    <lineage>
        <taxon>Eukaryota</taxon>
        <taxon>Metazoa</taxon>
        <taxon>Chordata</taxon>
        <taxon>Craniata</taxon>
        <taxon>Vertebrata</taxon>
        <taxon>Euteleostomi</taxon>
        <taxon>Mammalia</taxon>
        <taxon>Eutheria</taxon>
        <taxon>Euarchontoglires</taxon>
        <taxon>Glires</taxon>
        <taxon>Rodentia</taxon>
        <taxon>Sciuromorpha</taxon>
        <taxon>Sciuridae</taxon>
        <taxon>Xerinae</taxon>
        <taxon>Marmotini</taxon>
        <taxon>Marmota</taxon>
    </lineage>
</organism>
<dbReference type="AlphaFoldDB" id="A0A5E4CD64"/>
<accession>A0A5E4CD64</accession>
<proteinExistence type="predicted"/>
<comment type="caution">
    <text evidence="1">The sequence shown here is derived from an EMBL/GenBank/DDBJ whole genome shotgun (WGS) entry which is preliminary data.</text>
</comment>
<sequence length="290" mass="33112">MAEEIIEGSYLNGNVPIPVSQLPSSENFKRNVAVISLERFLLKLSFRFIPIVALLDLIQFQSSHAWTADLSHRVLAYLNSRNVAFTIPSLQAAVENHLEQCLYRPQKLLQDLRKTDAQQFRTAMKCLLEDKKDHLDLGDVVIDLGAIREQALQSPGVNRTLFLVTLERCFQVLNSLECVEILGRVLRGSSGRFLQPDITERLPRHLREDTFKNLSAVFRDLYDQTSAHAQRALYSWMTGILQTSANTTGELVLVWVGRRWGVCPPKRHFTSERGARFHCPCGLHHPHRNF</sequence>